<sequence length="232" mass="26292">MRRGGTGGWKMPLSLRLCMSHLKPMVKRRRLAGMIRNAWHACISEHYVYAEINSEAALQTLFCTYLFREFEVHKKDKVWRLFVEPRLESEDGNSVVLPDVLVCNARRIVGAIELKYAPRVAAAWEKDMNTLAGLANRSGATGLKIGNKRYLGPTGKLIKEYEIAEDALFVWASVSAKELNYEEAPAGLKERQLLIAEAITSPDDSPRLQYRGSVGERWRRKYPPDASRDIAL</sequence>
<organism evidence="1 2">
    <name type="scientific">Achromobacter anxifer</name>
    <dbReference type="NCBI Taxonomy" id="1287737"/>
    <lineage>
        <taxon>Bacteria</taxon>
        <taxon>Pseudomonadati</taxon>
        <taxon>Pseudomonadota</taxon>
        <taxon>Betaproteobacteria</taxon>
        <taxon>Burkholderiales</taxon>
        <taxon>Alcaligenaceae</taxon>
        <taxon>Achromobacter</taxon>
    </lineage>
</organism>
<reference evidence="1 2" key="1">
    <citation type="submission" date="2020-04" db="EMBL/GenBank/DDBJ databases">
        <authorList>
            <person name="De Canck E."/>
        </authorList>
    </citation>
    <scope>NUCLEOTIDE SEQUENCE [LARGE SCALE GENOMIC DNA]</scope>
    <source>
        <strain evidence="1 2">LMG 26858</strain>
    </source>
</reference>
<evidence type="ECO:0000313" key="2">
    <source>
        <dbReference type="Proteomes" id="UP000494117"/>
    </source>
</evidence>
<gene>
    <name evidence="1" type="ORF">LMG26858_04405</name>
</gene>
<name>A0A6S7EG60_9BURK</name>
<dbReference type="Proteomes" id="UP000494117">
    <property type="component" value="Unassembled WGS sequence"/>
</dbReference>
<accession>A0A6S7EG60</accession>
<dbReference type="AlphaFoldDB" id="A0A6S7EG60"/>
<evidence type="ECO:0000313" key="1">
    <source>
        <dbReference type="EMBL" id="CAB3904426.1"/>
    </source>
</evidence>
<keyword evidence="2" id="KW-1185">Reference proteome</keyword>
<proteinExistence type="predicted"/>
<protein>
    <submittedName>
        <fullName evidence="1">Uncharacterized protein</fullName>
    </submittedName>
</protein>
<dbReference type="EMBL" id="CADILG010000038">
    <property type="protein sequence ID" value="CAB3904426.1"/>
    <property type="molecule type" value="Genomic_DNA"/>
</dbReference>